<keyword evidence="5 7" id="KW-0472">Membrane</keyword>
<evidence type="ECO:0000256" key="5">
    <source>
        <dbReference type="ARBA" id="ARBA00023136"/>
    </source>
</evidence>
<evidence type="ECO:0000256" key="7">
    <source>
        <dbReference type="SAM" id="Phobius"/>
    </source>
</evidence>
<evidence type="ECO:0000256" key="4">
    <source>
        <dbReference type="ARBA" id="ARBA00022989"/>
    </source>
</evidence>
<proteinExistence type="predicted"/>
<dbReference type="PANTHER" id="PTHR34187:SF2">
    <property type="entry name" value="DUF202 DOMAIN-CONTAINING PROTEIN"/>
    <property type="match status" value="1"/>
</dbReference>
<dbReference type="InterPro" id="IPR003807">
    <property type="entry name" value="DUF202"/>
</dbReference>
<dbReference type="RefSeq" id="WP_353650927.1">
    <property type="nucleotide sequence ID" value="NZ_CP159218.1"/>
</dbReference>
<dbReference type="EMBL" id="CP159218">
    <property type="protein sequence ID" value="XCG65322.1"/>
    <property type="molecule type" value="Genomic_DNA"/>
</dbReference>
<feature type="transmembrane region" description="Helical" evidence="7">
    <location>
        <begin position="121"/>
        <end position="144"/>
    </location>
</feature>
<feature type="region of interest" description="Disordered" evidence="6">
    <location>
        <begin position="1"/>
        <end position="35"/>
    </location>
</feature>
<keyword evidence="3 7" id="KW-0812">Transmembrane</keyword>
<name>A0AAU8DWV8_9ACTN</name>
<feature type="compositionally biased region" description="Basic and acidic residues" evidence="6">
    <location>
        <begin position="1"/>
        <end position="11"/>
    </location>
</feature>
<evidence type="ECO:0000259" key="8">
    <source>
        <dbReference type="Pfam" id="PF02656"/>
    </source>
</evidence>
<dbReference type="GO" id="GO:0005886">
    <property type="term" value="C:plasma membrane"/>
    <property type="evidence" value="ECO:0007669"/>
    <property type="project" value="UniProtKB-SubCell"/>
</dbReference>
<evidence type="ECO:0000256" key="6">
    <source>
        <dbReference type="SAM" id="MobiDB-lite"/>
    </source>
</evidence>
<sequence length="147" mass="15741">MSQTPREDRPPDPGQAPGSPSPDVADGRRPRLSEIGTDPDYRFTLANERTFLAWIRTSLALVAGGVAVVQLTATLGDRWVRITLGTVLVLLAVALAGLSHRRWFLNEKAMRLGTALRPTPMTAILAIGITLVALAVLVVLIIGAPSR</sequence>
<evidence type="ECO:0000313" key="9">
    <source>
        <dbReference type="EMBL" id="XCG65322.1"/>
    </source>
</evidence>
<evidence type="ECO:0000256" key="2">
    <source>
        <dbReference type="ARBA" id="ARBA00022475"/>
    </source>
</evidence>
<dbReference type="InterPro" id="IPR052053">
    <property type="entry name" value="IM_YidH-like"/>
</dbReference>
<keyword evidence="4 7" id="KW-1133">Transmembrane helix</keyword>
<reference evidence="9" key="1">
    <citation type="submission" date="2024-05" db="EMBL/GenBank/DDBJ databases">
        <authorList>
            <person name="Cai S.Y."/>
            <person name="Jin L.M."/>
            <person name="Li H.R."/>
        </authorList>
    </citation>
    <scope>NUCLEOTIDE SEQUENCE</scope>
    <source>
        <strain evidence="9">A5-74</strain>
    </source>
</reference>
<dbReference type="PANTHER" id="PTHR34187">
    <property type="entry name" value="FGR18P"/>
    <property type="match status" value="1"/>
</dbReference>
<gene>
    <name evidence="9" type="ORF">ABLG96_08555</name>
</gene>
<evidence type="ECO:0000256" key="1">
    <source>
        <dbReference type="ARBA" id="ARBA00004651"/>
    </source>
</evidence>
<feature type="transmembrane region" description="Helical" evidence="7">
    <location>
        <begin position="51"/>
        <end position="73"/>
    </location>
</feature>
<dbReference type="Pfam" id="PF02656">
    <property type="entry name" value="DUF202"/>
    <property type="match status" value="1"/>
</dbReference>
<accession>A0AAU8DWV8</accession>
<evidence type="ECO:0000256" key="3">
    <source>
        <dbReference type="ARBA" id="ARBA00022692"/>
    </source>
</evidence>
<protein>
    <submittedName>
        <fullName evidence="9">DUF202 domain-containing protein</fullName>
    </submittedName>
</protein>
<feature type="transmembrane region" description="Helical" evidence="7">
    <location>
        <begin position="79"/>
        <end position="100"/>
    </location>
</feature>
<comment type="subcellular location">
    <subcellularLocation>
        <location evidence="1">Cell membrane</location>
        <topology evidence="1">Multi-pass membrane protein</topology>
    </subcellularLocation>
</comment>
<keyword evidence="2" id="KW-1003">Cell membrane</keyword>
<organism evidence="9">
    <name type="scientific">Nakamurella sp. A5-74</name>
    <dbReference type="NCBI Taxonomy" id="3158264"/>
    <lineage>
        <taxon>Bacteria</taxon>
        <taxon>Bacillati</taxon>
        <taxon>Actinomycetota</taxon>
        <taxon>Actinomycetes</taxon>
        <taxon>Nakamurellales</taxon>
        <taxon>Nakamurellaceae</taxon>
        <taxon>Nakamurella</taxon>
    </lineage>
</organism>
<dbReference type="AlphaFoldDB" id="A0AAU8DWV8"/>
<feature type="domain" description="DUF202" evidence="8">
    <location>
        <begin position="42"/>
        <end position="108"/>
    </location>
</feature>